<dbReference type="InterPro" id="IPR057251">
    <property type="entry name" value="FP_C"/>
</dbReference>
<dbReference type="EMBL" id="JBEUOH010000008">
    <property type="protein sequence ID" value="KAL0884122.1"/>
    <property type="molecule type" value="Genomic_DNA"/>
</dbReference>
<name>A0ABR3I5M1_LOXSC</name>
<sequence>MDKNKCVGCKGSLSKSQFMTCRDCKQKYDLQCANMTPKSFLKFDEDKKRKWKCPECLSKRPKQDNTNTPIRSESQALDAASYVETEELSSPGVSSASQSIDVELNSVLEDPSPGVSNVTLRQKSQPVTTIAADDVATNYITEEKFRYIWRNEMRQEFKSLIDASSKGLSDQFKTINQQCIGFQESVTFMSKQYDGLQKELKDLKKLFSNTTAELKSLRDENKVLREGLATCASRVKYLEEENSKQQQWVRLQNLEITGIPEHKDENAEDIVLNVSQHIGVNIQSTDIEFAHRIQPRRATSASRARPIIVRLKQRTVKDKIMAAARKHRNISARDIGLGVESQKIYINEHLTKDNKMLLTSCKQKAKELNYKYIWTKNCRVFVRKNETSPPVPINSSADIVKII</sequence>
<dbReference type="Pfam" id="PF25298">
    <property type="entry name" value="Baculo_FP_2nd"/>
    <property type="match status" value="1"/>
</dbReference>
<evidence type="ECO:0000313" key="4">
    <source>
        <dbReference type="Proteomes" id="UP001549920"/>
    </source>
</evidence>
<dbReference type="Proteomes" id="UP001549920">
    <property type="component" value="Unassembled WGS sequence"/>
</dbReference>
<evidence type="ECO:0000313" key="3">
    <source>
        <dbReference type="EMBL" id="KAL0884122.1"/>
    </source>
</evidence>
<keyword evidence="4" id="KW-1185">Reference proteome</keyword>
<dbReference type="SUPFAM" id="SSF57903">
    <property type="entry name" value="FYVE/PHD zinc finger"/>
    <property type="match status" value="1"/>
</dbReference>
<protein>
    <recommendedName>
        <fullName evidence="2">FP protein C-terminal domain-containing protein</fullName>
    </recommendedName>
</protein>
<evidence type="ECO:0000259" key="2">
    <source>
        <dbReference type="Pfam" id="PF25298"/>
    </source>
</evidence>
<reference evidence="3 4" key="1">
    <citation type="submission" date="2024-06" db="EMBL/GenBank/DDBJ databases">
        <title>A chromosome-level genome assembly of beet webworm, Loxostege sticticalis.</title>
        <authorList>
            <person name="Zhang Y."/>
        </authorList>
    </citation>
    <scope>NUCLEOTIDE SEQUENCE [LARGE SCALE GENOMIC DNA]</scope>
    <source>
        <strain evidence="3">AQ026</strain>
        <tissue evidence="3">Whole body</tissue>
    </source>
</reference>
<dbReference type="InterPro" id="IPR013083">
    <property type="entry name" value="Znf_RING/FYVE/PHD"/>
</dbReference>
<comment type="caution">
    <text evidence="3">The sequence shown here is derived from an EMBL/GenBank/DDBJ whole genome shotgun (WGS) entry which is preliminary data.</text>
</comment>
<dbReference type="Gene3D" id="3.30.40.10">
    <property type="entry name" value="Zinc/RING finger domain, C3HC4 (zinc finger)"/>
    <property type="match status" value="1"/>
</dbReference>
<feature type="coiled-coil region" evidence="1">
    <location>
        <begin position="186"/>
        <end position="220"/>
    </location>
</feature>
<dbReference type="InterPro" id="IPR004244">
    <property type="entry name" value="Transposase_22"/>
</dbReference>
<organism evidence="3 4">
    <name type="scientific">Loxostege sticticalis</name>
    <name type="common">Beet webworm moth</name>
    <dbReference type="NCBI Taxonomy" id="481309"/>
    <lineage>
        <taxon>Eukaryota</taxon>
        <taxon>Metazoa</taxon>
        <taxon>Ecdysozoa</taxon>
        <taxon>Arthropoda</taxon>
        <taxon>Hexapoda</taxon>
        <taxon>Insecta</taxon>
        <taxon>Pterygota</taxon>
        <taxon>Neoptera</taxon>
        <taxon>Endopterygota</taxon>
        <taxon>Lepidoptera</taxon>
        <taxon>Glossata</taxon>
        <taxon>Ditrysia</taxon>
        <taxon>Pyraloidea</taxon>
        <taxon>Crambidae</taxon>
        <taxon>Pyraustinae</taxon>
        <taxon>Loxostege</taxon>
    </lineage>
</organism>
<proteinExistence type="predicted"/>
<feature type="domain" description="FP protein C-terminal" evidence="2">
    <location>
        <begin position="351"/>
        <end position="402"/>
    </location>
</feature>
<keyword evidence="1" id="KW-0175">Coiled coil</keyword>
<dbReference type="PANTHER" id="PTHR11505">
    <property type="entry name" value="L1 TRANSPOSABLE ELEMENT-RELATED"/>
    <property type="match status" value="1"/>
</dbReference>
<evidence type="ECO:0000256" key="1">
    <source>
        <dbReference type="SAM" id="Coils"/>
    </source>
</evidence>
<accession>A0ABR3I5M1</accession>
<gene>
    <name evidence="3" type="ORF">ABMA27_016141</name>
</gene>
<dbReference type="Gene3D" id="3.30.70.1820">
    <property type="entry name" value="L1 transposable element, RRM domain"/>
    <property type="match status" value="1"/>
</dbReference>
<dbReference type="InterPro" id="IPR011011">
    <property type="entry name" value="Znf_FYVE_PHD"/>
</dbReference>